<dbReference type="PANTHER" id="PTHR43806">
    <property type="entry name" value="PEPTIDASE S8"/>
    <property type="match status" value="1"/>
</dbReference>
<feature type="active site" description="Charge relay system" evidence="5">
    <location>
        <position position="522"/>
    </location>
</feature>
<protein>
    <submittedName>
        <fullName evidence="11">S8 family serine peptidase</fullName>
    </submittedName>
</protein>
<dbReference type="PROSITE" id="PS51892">
    <property type="entry name" value="SUBTILASE"/>
    <property type="match status" value="1"/>
</dbReference>
<evidence type="ECO:0000256" key="3">
    <source>
        <dbReference type="ARBA" id="ARBA00022801"/>
    </source>
</evidence>
<feature type="region of interest" description="Disordered" evidence="7">
    <location>
        <begin position="138"/>
        <end position="232"/>
    </location>
</feature>
<evidence type="ECO:0000256" key="8">
    <source>
        <dbReference type="SAM" id="SignalP"/>
    </source>
</evidence>
<dbReference type="SUPFAM" id="SSF52743">
    <property type="entry name" value="Subtilisin-like"/>
    <property type="match status" value="1"/>
</dbReference>
<feature type="compositionally biased region" description="Polar residues" evidence="7">
    <location>
        <begin position="210"/>
        <end position="226"/>
    </location>
</feature>
<dbReference type="Pfam" id="PF18885">
    <property type="entry name" value="DUF5648"/>
    <property type="match status" value="1"/>
</dbReference>
<comment type="similarity">
    <text evidence="1 5 6">Belongs to the peptidase S8 family.</text>
</comment>
<comment type="caution">
    <text evidence="11">The sequence shown here is derived from an EMBL/GenBank/DDBJ whole genome shotgun (WGS) entry which is preliminary data.</text>
</comment>
<evidence type="ECO:0000256" key="4">
    <source>
        <dbReference type="ARBA" id="ARBA00022825"/>
    </source>
</evidence>
<evidence type="ECO:0000256" key="2">
    <source>
        <dbReference type="ARBA" id="ARBA00022670"/>
    </source>
</evidence>
<feature type="active site" description="Charge relay system" evidence="5">
    <location>
        <position position="326"/>
    </location>
</feature>
<dbReference type="RefSeq" id="WP_404440936.1">
    <property type="nucleotide sequence ID" value="NZ_JAOQBW010000003.1"/>
</dbReference>
<dbReference type="EMBL" id="JAOQBW010000003">
    <property type="protein sequence ID" value="MFK3576365.1"/>
    <property type="molecule type" value="Genomic_DNA"/>
</dbReference>
<evidence type="ECO:0000313" key="11">
    <source>
        <dbReference type="EMBL" id="MFK3576365.1"/>
    </source>
</evidence>
<evidence type="ECO:0000259" key="9">
    <source>
        <dbReference type="Pfam" id="PF00082"/>
    </source>
</evidence>
<evidence type="ECO:0000256" key="6">
    <source>
        <dbReference type="RuleBase" id="RU003355"/>
    </source>
</evidence>
<dbReference type="PRINTS" id="PR00723">
    <property type="entry name" value="SUBTILISIN"/>
</dbReference>
<reference evidence="11 12" key="1">
    <citation type="submission" date="2022-09" db="EMBL/GenBank/DDBJ databases">
        <title>Genome sequencing of four strains from tibetan pig.</title>
        <authorList>
            <person name="Feng J."/>
        </authorList>
    </citation>
    <scope>NUCLEOTIDE SEQUENCE [LARGE SCALE GENOMIC DNA]</scope>
    <source>
        <strain evidence="11 12">11-1-1</strain>
    </source>
</reference>
<evidence type="ECO:0000256" key="1">
    <source>
        <dbReference type="ARBA" id="ARBA00011073"/>
    </source>
</evidence>
<dbReference type="PROSITE" id="PS00136">
    <property type="entry name" value="SUBTILASE_ASP"/>
    <property type="match status" value="1"/>
</dbReference>
<dbReference type="InterPro" id="IPR023827">
    <property type="entry name" value="Peptidase_S8_Asp-AS"/>
</dbReference>
<sequence length="735" mass="77108">MIIDRFTMPARRAATAWGSRICKGTVSAVAAAAMLLAPSAITASAATIYSSDSSGIVGATAYSDAPRNFVINLGTTAKPLKSGQFEQAVSLVQTLGAVPLAQYPQIGVLFAQSTDADFVRELADQLTASGIPFHSVAASRSTDTVKKDGSDVVQGNEVVVPSATRLSGGAGGSGDEASPDATEQGETKTPDGTSQVPVNRMTIDPESDNGLDSSGVSGKTAVSSGSAADPDVGNGDNAAWGIKAIHADTAYASAVSTISRTVTVGILDSGIDDTHEDLKANIDSADSAGCTNNGIAQTDHASWTNYKTASGTYDDVNGDQLTGWSHATHVAGIVGAAHNGSGVQGVDPQVRLASVRIANSSGNIWSEYVVCGVMWSASKHFAVTNNSYSGFVKLSDVQGAAQYEASRRAFAYAQSQNVVVVAAAGNDNVNLDAVAPAGWRNIPGDFPGVVTVSNVELTSGNALGQLERYTGEKGSNYGAQHIDIAAPGTNILSTCPKAYYSSEEESVYTCSMTGTSVMTGTSMAAPHVVGVAAILRSIFPKATVDGITSMLKSEAKTEYGRLQPPNPSSEEYRGAGLVNALAALGGNTLSISGTSTRVPVYRLYNPYSKYGLHHLTTSTQERDKLISLGWKLDGTVFVAVSKNSTNAVPVYREYNPNNGTHNWTLDVKEHQALVKLGWRNEGIAWYVRDDGQVLVWRLYNPYSGEHIYTRSVQEYATLKNNVGWRGEGLAWLGIN</sequence>
<feature type="chain" id="PRO_5046599178" evidence="8">
    <location>
        <begin position="46"/>
        <end position="735"/>
    </location>
</feature>
<dbReference type="Pfam" id="PF00082">
    <property type="entry name" value="Peptidase_S8"/>
    <property type="match status" value="1"/>
</dbReference>
<keyword evidence="8" id="KW-0732">Signal</keyword>
<keyword evidence="12" id="KW-1185">Reference proteome</keyword>
<evidence type="ECO:0000259" key="10">
    <source>
        <dbReference type="Pfam" id="PF18885"/>
    </source>
</evidence>
<evidence type="ECO:0000313" key="12">
    <source>
        <dbReference type="Proteomes" id="UP001620273"/>
    </source>
</evidence>
<proteinExistence type="inferred from homology"/>
<dbReference type="InterPro" id="IPR015500">
    <property type="entry name" value="Peptidase_S8_subtilisin-rel"/>
</dbReference>
<dbReference type="InterPro" id="IPR043708">
    <property type="entry name" value="DUF5648"/>
</dbReference>
<dbReference type="PROSITE" id="PS00138">
    <property type="entry name" value="SUBTILASE_SER"/>
    <property type="match status" value="1"/>
</dbReference>
<gene>
    <name evidence="11" type="ORF">OCH74_05780</name>
</gene>
<keyword evidence="2 5" id="KW-0645">Protease</keyword>
<feature type="signal peptide" evidence="8">
    <location>
        <begin position="1"/>
        <end position="45"/>
    </location>
</feature>
<dbReference type="Proteomes" id="UP001620273">
    <property type="component" value="Unassembled WGS sequence"/>
</dbReference>
<dbReference type="PANTHER" id="PTHR43806:SF11">
    <property type="entry name" value="CEREVISIN-RELATED"/>
    <property type="match status" value="1"/>
</dbReference>
<keyword evidence="4 5" id="KW-0720">Serine protease</keyword>
<evidence type="ECO:0000256" key="5">
    <source>
        <dbReference type="PROSITE-ProRule" id="PRU01240"/>
    </source>
</evidence>
<organism evidence="11 12">
    <name type="scientific">Bifidobacterium thermacidophilum</name>
    <dbReference type="NCBI Taxonomy" id="246618"/>
    <lineage>
        <taxon>Bacteria</taxon>
        <taxon>Bacillati</taxon>
        <taxon>Actinomycetota</taxon>
        <taxon>Actinomycetes</taxon>
        <taxon>Bifidobacteriales</taxon>
        <taxon>Bifidobacteriaceae</taxon>
        <taxon>Bifidobacterium</taxon>
    </lineage>
</organism>
<accession>A0ABW8KP86</accession>
<dbReference type="Gene3D" id="3.40.50.200">
    <property type="entry name" value="Peptidase S8/S53 domain"/>
    <property type="match status" value="1"/>
</dbReference>
<keyword evidence="3 5" id="KW-0378">Hydrolase</keyword>
<feature type="active site" description="Charge relay system" evidence="5">
    <location>
        <position position="268"/>
    </location>
</feature>
<dbReference type="InterPro" id="IPR000209">
    <property type="entry name" value="Peptidase_S8/S53_dom"/>
</dbReference>
<dbReference type="InterPro" id="IPR036852">
    <property type="entry name" value="Peptidase_S8/S53_dom_sf"/>
</dbReference>
<evidence type="ECO:0000256" key="7">
    <source>
        <dbReference type="SAM" id="MobiDB-lite"/>
    </source>
</evidence>
<dbReference type="InterPro" id="IPR023828">
    <property type="entry name" value="Peptidase_S8_Ser-AS"/>
</dbReference>
<feature type="domain" description="Peptidase S8/S53" evidence="9">
    <location>
        <begin position="260"/>
        <end position="557"/>
    </location>
</feature>
<dbReference type="InterPro" id="IPR050131">
    <property type="entry name" value="Peptidase_S8_subtilisin-like"/>
</dbReference>
<name>A0ABW8KP86_9BIFI</name>
<feature type="domain" description="DUF5648" evidence="10">
    <location>
        <begin position="599"/>
        <end position="732"/>
    </location>
</feature>